<name>A0ABW2Y7X2_9GAMM</name>
<evidence type="ECO:0000256" key="1">
    <source>
        <dbReference type="SAM" id="SignalP"/>
    </source>
</evidence>
<dbReference type="EMBL" id="JBHTIF010000001">
    <property type="protein sequence ID" value="MFD0724645.1"/>
    <property type="molecule type" value="Genomic_DNA"/>
</dbReference>
<sequence>MIRHRIHILAAAALLLSAGQAAAADTTIVCESQNEQYQSCPVNTSGGVYLSRQLSRQGCWQGDTWGYDRNRVWVTRGCRAEFRVGSRNSGSDNGAKVAGALVLGTIAAIAIAKHNEDKRDDRRDRYDDHRYDDDRYNHRYDNDYDYGYGDGSYGGGSNWGREFTCSSKDNRMTWCGQRVGRSEHVEVRRQLSNTPCTYGRTWGIDRNQVWTDQGCRAVFVVY</sequence>
<reference evidence="3" key="1">
    <citation type="journal article" date="2019" name="Int. J. Syst. Evol. Microbiol.">
        <title>The Global Catalogue of Microorganisms (GCM) 10K type strain sequencing project: providing services to taxonomists for standard genome sequencing and annotation.</title>
        <authorList>
            <consortium name="The Broad Institute Genomics Platform"/>
            <consortium name="The Broad Institute Genome Sequencing Center for Infectious Disease"/>
            <person name="Wu L."/>
            <person name="Ma J."/>
        </authorList>
    </citation>
    <scope>NUCLEOTIDE SEQUENCE [LARGE SCALE GENOMIC DNA]</scope>
    <source>
        <strain evidence="3">CCUG 55585</strain>
    </source>
</reference>
<dbReference type="Proteomes" id="UP001597110">
    <property type="component" value="Unassembled WGS sequence"/>
</dbReference>
<comment type="caution">
    <text evidence="2">The sequence shown here is derived from an EMBL/GenBank/DDBJ whole genome shotgun (WGS) entry which is preliminary data.</text>
</comment>
<dbReference type="RefSeq" id="WP_386822297.1">
    <property type="nucleotide sequence ID" value="NZ_JBHTIF010000001.1"/>
</dbReference>
<proteinExistence type="predicted"/>
<organism evidence="2 3">
    <name type="scientific">Lysobacter brunescens</name>
    <dbReference type="NCBI Taxonomy" id="262323"/>
    <lineage>
        <taxon>Bacteria</taxon>
        <taxon>Pseudomonadati</taxon>
        <taxon>Pseudomonadota</taxon>
        <taxon>Gammaproteobacteria</taxon>
        <taxon>Lysobacterales</taxon>
        <taxon>Lysobacteraceae</taxon>
        <taxon>Lysobacter</taxon>
    </lineage>
</organism>
<dbReference type="Pfam" id="PF11218">
    <property type="entry name" value="DUF3011"/>
    <property type="match status" value="1"/>
</dbReference>
<protein>
    <submittedName>
        <fullName evidence="2">DUF3011 domain-containing protein</fullName>
    </submittedName>
</protein>
<evidence type="ECO:0000313" key="2">
    <source>
        <dbReference type="EMBL" id="MFD0724645.1"/>
    </source>
</evidence>
<feature type="signal peptide" evidence="1">
    <location>
        <begin position="1"/>
        <end position="23"/>
    </location>
</feature>
<keyword evidence="3" id="KW-1185">Reference proteome</keyword>
<gene>
    <name evidence="2" type="ORF">ACFQ0E_03435</name>
</gene>
<evidence type="ECO:0000313" key="3">
    <source>
        <dbReference type="Proteomes" id="UP001597110"/>
    </source>
</evidence>
<feature type="chain" id="PRO_5045063922" evidence="1">
    <location>
        <begin position="24"/>
        <end position="222"/>
    </location>
</feature>
<dbReference type="InterPro" id="IPR021381">
    <property type="entry name" value="DUF3011"/>
</dbReference>
<accession>A0ABW2Y7X2</accession>
<keyword evidence="1" id="KW-0732">Signal</keyword>